<name>A0A2A2F270_9GAMM</name>
<organism evidence="2 3">
    <name type="scientific">Halovibrio salipaludis</name>
    <dbReference type="NCBI Taxonomy" id="2032626"/>
    <lineage>
        <taxon>Bacteria</taxon>
        <taxon>Pseudomonadati</taxon>
        <taxon>Pseudomonadota</taxon>
        <taxon>Gammaproteobacteria</taxon>
        <taxon>Oceanospirillales</taxon>
        <taxon>Halomonadaceae</taxon>
        <taxon>Halovibrio</taxon>
    </lineage>
</organism>
<dbReference type="InterPro" id="IPR006320">
    <property type="entry name" value="PTS_Nitro_regul"/>
</dbReference>
<dbReference type="GO" id="GO:0030295">
    <property type="term" value="F:protein kinase activator activity"/>
    <property type="evidence" value="ECO:0007669"/>
    <property type="project" value="TreeGrafter"/>
</dbReference>
<evidence type="ECO:0000259" key="1">
    <source>
        <dbReference type="PROSITE" id="PS51094"/>
    </source>
</evidence>
<dbReference type="PANTHER" id="PTHR47738:SF1">
    <property type="entry name" value="NITROGEN REGULATORY PROTEIN"/>
    <property type="match status" value="1"/>
</dbReference>
<accession>A0A2A2F270</accession>
<evidence type="ECO:0000313" key="2">
    <source>
        <dbReference type="EMBL" id="PAU78715.1"/>
    </source>
</evidence>
<sequence length="159" mass="17616">MVHSSLSIESILAPELALCGVPGTSKKRILETIAERVAQHYPELEENQIFNNLVARERLGSTGIGQGIAIPHCRLEDCKRVVGALLTLDEPINFDAIDSEPVDLLFVLLVPQNATSEHLELLSQLAEKFNDRGLCRRLRQCQDSQELYDLIVASEKASP</sequence>
<protein>
    <submittedName>
        <fullName evidence="2">PTS IIA-like nitrogen-regulatory protein PtsN</fullName>
    </submittedName>
</protein>
<dbReference type="AlphaFoldDB" id="A0A2A2F270"/>
<dbReference type="RefSeq" id="WP_095618286.1">
    <property type="nucleotide sequence ID" value="NZ_NSKD01000007.1"/>
</dbReference>
<dbReference type="GO" id="GO:0008982">
    <property type="term" value="F:protein-N(PI)-phosphohistidine-sugar phosphotransferase activity"/>
    <property type="evidence" value="ECO:0007669"/>
    <property type="project" value="InterPro"/>
</dbReference>
<comment type="caution">
    <text evidence="2">The sequence shown here is derived from an EMBL/GenBank/DDBJ whole genome shotgun (WGS) entry which is preliminary data.</text>
</comment>
<feature type="domain" description="PTS EIIA type-2" evidence="1">
    <location>
        <begin position="10"/>
        <end position="154"/>
    </location>
</feature>
<dbReference type="InterPro" id="IPR016152">
    <property type="entry name" value="PTrfase/Anion_transptr"/>
</dbReference>
<keyword evidence="3" id="KW-1185">Reference proteome</keyword>
<gene>
    <name evidence="2" type="primary">ptsN</name>
    <name evidence="2" type="ORF">CK501_13600</name>
</gene>
<reference evidence="2 3" key="1">
    <citation type="submission" date="2017-08" db="EMBL/GenBank/DDBJ databases">
        <title>Halovibrio sewagensis sp. nov., isolated from wastewater of high salinity.</title>
        <authorList>
            <person name="Dong X."/>
            <person name="Zhang G."/>
        </authorList>
    </citation>
    <scope>NUCLEOTIDE SEQUENCE [LARGE SCALE GENOMIC DNA]</scope>
    <source>
        <strain evidence="2 3">YL5-2</strain>
    </source>
</reference>
<dbReference type="PANTHER" id="PTHR47738">
    <property type="entry name" value="PTS SYSTEM FRUCTOSE-LIKE EIIA COMPONENT-RELATED"/>
    <property type="match status" value="1"/>
</dbReference>
<dbReference type="PROSITE" id="PS51094">
    <property type="entry name" value="PTS_EIIA_TYPE_2"/>
    <property type="match status" value="1"/>
</dbReference>
<dbReference type="SUPFAM" id="SSF55804">
    <property type="entry name" value="Phoshotransferase/anion transport protein"/>
    <property type="match status" value="1"/>
</dbReference>
<dbReference type="InterPro" id="IPR002178">
    <property type="entry name" value="PTS_EIIA_type-2_dom"/>
</dbReference>
<dbReference type="GO" id="GO:0009401">
    <property type="term" value="P:phosphoenolpyruvate-dependent sugar phosphotransferase system"/>
    <property type="evidence" value="ECO:0007669"/>
    <property type="project" value="InterPro"/>
</dbReference>
<dbReference type="NCBIfam" id="TIGR01419">
    <property type="entry name" value="nitro_reg_IIA"/>
    <property type="match status" value="1"/>
</dbReference>
<proteinExistence type="predicted"/>
<dbReference type="Proteomes" id="UP000218896">
    <property type="component" value="Unassembled WGS sequence"/>
</dbReference>
<dbReference type="PROSITE" id="PS00372">
    <property type="entry name" value="PTS_EIIA_TYPE_2_HIS"/>
    <property type="match status" value="1"/>
</dbReference>
<dbReference type="Pfam" id="PF00359">
    <property type="entry name" value="PTS_EIIA_2"/>
    <property type="match status" value="1"/>
</dbReference>
<evidence type="ECO:0000313" key="3">
    <source>
        <dbReference type="Proteomes" id="UP000218896"/>
    </source>
</evidence>
<dbReference type="CDD" id="cd00211">
    <property type="entry name" value="PTS_IIA_fru"/>
    <property type="match status" value="1"/>
</dbReference>
<dbReference type="InterPro" id="IPR051541">
    <property type="entry name" value="PTS_SugarTrans_NitroReg"/>
</dbReference>
<dbReference type="EMBL" id="NSKD01000007">
    <property type="protein sequence ID" value="PAU78715.1"/>
    <property type="molecule type" value="Genomic_DNA"/>
</dbReference>
<dbReference type="OrthoDB" id="95460at2"/>
<dbReference type="Gene3D" id="3.40.930.10">
    <property type="entry name" value="Mannitol-specific EII, Chain A"/>
    <property type="match status" value="1"/>
</dbReference>